<dbReference type="Proteomes" id="UP000827092">
    <property type="component" value="Unassembled WGS sequence"/>
</dbReference>
<accession>A0AAV6VKA0</accession>
<organism evidence="2 3">
    <name type="scientific">Oedothorax gibbosus</name>
    <dbReference type="NCBI Taxonomy" id="931172"/>
    <lineage>
        <taxon>Eukaryota</taxon>
        <taxon>Metazoa</taxon>
        <taxon>Ecdysozoa</taxon>
        <taxon>Arthropoda</taxon>
        <taxon>Chelicerata</taxon>
        <taxon>Arachnida</taxon>
        <taxon>Araneae</taxon>
        <taxon>Araneomorphae</taxon>
        <taxon>Entelegynae</taxon>
        <taxon>Araneoidea</taxon>
        <taxon>Linyphiidae</taxon>
        <taxon>Erigoninae</taxon>
        <taxon>Oedothorax</taxon>
    </lineage>
</organism>
<gene>
    <name evidence="2" type="ORF">JTE90_004313</name>
</gene>
<feature type="compositionally biased region" description="Low complexity" evidence="1">
    <location>
        <begin position="373"/>
        <end position="390"/>
    </location>
</feature>
<sequence>MKETAASNRIHCASYCLKEDGCIGFGFDTNKTCTLLSVHMKENYCVSNTCVPRKDVKVYMSEAAATTTTTTETPTTTTTTETPTTTTTTETPTTTTTTKAPTTTTTTKAPTTTTTTETPTTTTTTETPTTTTTTKTPTTTTTTKTPTTTTTTKTPTTSTTTKTPTTTSTTNTPTTTTTAKATTTTKKAPTTPPPETTPTQPEISTMPPPTTPTITTPVPTMPTVKVSGKCAAGVKLMRGLHAKESFFDGKDMTLTNCFILNVPDPYVKGTARRIEGKVDKLAKCEANYSVTGYDFLVGEDKTLQKFTLVCEKVVDDHFHPESEKTVKNNDKTLECQGNSVITGLKVTRSSMLPKYTVTAYCKELKAQSDVGTPKAANPAAPKAANPAGFG</sequence>
<evidence type="ECO:0000313" key="2">
    <source>
        <dbReference type="EMBL" id="KAG8197044.1"/>
    </source>
</evidence>
<evidence type="ECO:0000313" key="3">
    <source>
        <dbReference type="Proteomes" id="UP000827092"/>
    </source>
</evidence>
<feature type="compositionally biased region" description="Low complexity" evidence="1">
    <location>
        <begin position="65"/>
        <end position="189"/>
    </location>
</feature>
<dbReference type="EMBL" id="JAFNEN010000059">
    <property type="protein sequence ID" value="KAG8197044.1"/>
    <property type="molecule type" value="Genomic_DNA"/>
</dbReference>
<name>A0AAV6VKA0_9ARAC</name>
<evidence type="ECO:0000256" key="1">
    <source>
        <dbReference type="SAM" id="MobiDB-lite"/>
    </source>
</evidence>
<feature type="region of interest" description="Disordered" evidence="1">
    <location>
        <begin position="64"/>
        <end position="208"/>
    </location>
</feature>
<protein>
    <submittedName>
        <fullName evidence="2">Uncharacterized protein</fullName>
    </submittedName>
</protein>
<proteinExistence type="predicted"/>
<reference evidence="2 3" key="1">
    <citation type="journal article" date="2022" name="Nat. Ecol. Evol.">
        <title>A masculinizing supergene underlies an exaggerated male reproductive morph in a spider.</title>
        <authorList>
            <person name="Hendrickx F."/>
            <person name="De Corte Z."/>
            <person name="Sonet G."/>
            <person name="Van Belleghem S.M."/>
            <person name="Kostlbacher S."/>
            <person name="Vangestel C."/>
        </authorList>
    </citation>
    <scope>NUCLEOTIDE SEQUENCE [LARGE SCALE GENOMIC DNA]</scope>
    <source>
        <strain evidence="2">W744_W776</strain>
    </source>
</reference>
<feature type="region of interest" description="Disordered" evidence="1">
    <location>
        <begin position="371"/>
        <end position="390"/>
    </location>
</feature>
<dbReference type="AlphaFoldDB" id="A0AAV6VKA0"/>
<keyword evidence="3" id="KW-1185">Reference proteome</keyword>
<comment type="caution">
    <text evidence="2">The sequence shown here is derived from an EMBL/GenBank/DDBJ whole genome shotgun (WGS) entry which is preliminary data.</text>
</comment>